<reference evidence="1 2" key="1">
    <citation type="journal article" date="2014" name="Int. J. Syst. Evol. Microbiol.">
        <title>Complete genome sequence of Corynebacterium casei LMG S-19264T (=DSM 44701T), isolated from a smear-ripened cheese.</title>
        <authorList>
            <consortium name="US DOE Joint Genome Institute (JGI-PGF)"/>
            <person name="Walter F."/>
            <person name="Albersmeier A."/>
            <person name="Kalinowski J."/>
            <person name="Ruckert C."/>
        </authorList>
    </citation>
    <scope>NUCLEOTIDE SEQUENCE [LARGE SCALE GENOMIC DNA]</scope>
    <source>
        <strain evidence="1 2">KCTC 12285</strain>
    </source>
</reference>
<evidence type="ECO:0000313" key="1">
    <source>
        <dbReference type="EMBL" id="GGX32938.1"/>
    </source>
</evidence>
<proteinExistence type="predicted"/>
<evidence type="ECO:0008006" key="3">
    <source>
        <dbReference type="Google" id="ProtNLM"/>
    </source>
</evidence>
<dbReference type="RefSeq" id="WP_027413744.1">
    <property type="nucleotide sequence ID" value="NZ_BMWS01000037.1"/>
</dbReference>
<organism evidence="1 2">
    <name type="scientific">Aquimarina muelleri</name>
    <dbReference type="NCBI Taxonomy" id="279356"/>
    <lineage>
        <taxon>Bacteria</taxon>
        <taxon>Pseudomonadati</taxon>
        <taxon>Bacteroidota</taxon>
        <taxon>Flavobacteriia</taxon>
        <taxon>Flavobacteriales</taxon>
        <taxon>Flavobacteriaceae</taxon>
        <taxon>Aquimarina</taxon>
    </lineage>
</organism>
<sequence>MKTAIKKKWIPIIFFIGLISVTSCKTLLAPEYDKAIVESVTTNSQKTMSFLEKISDGTTKENYKEREKEYNELIGAYDALKLQAKARPIPNNVATKKINELLQAKNSSAISGDYPSAFAFQKISETLKRMKTEDKEKGIKPTAMQAFKGQIEIFLDQAITYESFLKR</sequence>
<keyword evidence="2" id="KW-1185">Reference proteome</keyword>
<protein>
    <recommendedName>
        <fullName evidence="3">Lipoprotein</fullName>
    </recommendedName>
</protein>
<dbReference type="EMBL" id="BMWS01000037">
    <property type="protein sequence ID" value="GGX32938.1"/>
    <property type="molecule type" value="Genomic_DNA"/>
</dbReference>
<accession>A0A918K0Z9</accession>
<dbReference type="Proteomes" id="UP000601108">
    <property type="component" value="Unassembled WGS sequence"/>
</dbReference>
<gene>
    <name evidence="1" type="ORF">GCM10007384_37090</name>
</gene>
<evidence type="ECO:0000313" key="2">
    <source>
        <dbReference type="Proteomes" id="UP000601108"/>
    </source>
</evidence>
<dbReference type="PROSITE" id="PS51257">
    <property type="entry name" value="PROKAR_LIPOPROTEIN"/>
    <property type="match status" value="1"/>
</dbReference>
<name>A0A918K0Z9_9FLAO</name>
<comment type="caution">
    <text evidence="1">The sequence shown here is derived from an EMBL/GenBank/DDBJ whole genome shotgun (WGS) entry which is preliminary data.</text>
</comment>
<dbReference type="AlphaFoldDB" id="A0A918K0Z9"/>